<dbReference type="KEGG" id="nhu:H0264_03740"/>
<keyword evidence="4" id="KW-1185">Reference proteome</keyword>
<organism evidence="3 4">
    <name type="scientific">Nocardia huaxiensis</name>
    <dbReference type="NCBI Taxonomy" id="2755382"/>
    <lineage>
        <taxon>Bacteria</taxon>
        <taxon>Bacillati</taxon>
        <taxon>Actinomycetota</taxon>
        <taxon>Actinomycetes</taxon>
        <taxon>Mycobacteriales</taxon>
        <taxon>Nocardiaceae</taxon>
        <taxon>Nocardia</taxon>
    </lineage>
</organism>
<dbReference type="Pfam" id="PF13827">
    <property type="entry name" value="DUF4189"/>
    <property type="match status" value="1"/>
</dbReference>
<feature type="signal peptide" evidence="1">
    <location>
        <begin position="1"/>
        <end position="30"/>
    </location>
</feature>
<name>A0A7D6ZY85_9NOCA</name>
<evidence type="ECO:0000256" key="1">
    <source>
        <dbReference type="SAM" id="SignalP"/>
    </source>
</evidence>
<evidence type="ECO:0000313" key="3">
    <source>
        <dbReference type="EMBL" id="QLY31469.1"/>
    </source>
</evidence>
<dbReference type="RefSeq" id="WP_181582661.1">
    <property type="nucleotide sequence ID" value="NZ_CP059399.1"/>
</dbReference>
<evidence type="ECO:0000313" key="4">
    <source>
        <dbReference type="Proteomes" id="UP000515512"/>
    </source>
</evidence>
<dbReference type="Proteomes" id="UP000515512">
    <property type="component" value="Chromosome"/>
</dbReference>
<dbReference type="InterPro" id="IPR025240">
    <property type="entry name" value="DUF4189"/>
</dbReference>
<protein>
    <submittedName>
        <fullName evidence="3">DUF4189 domain-containing protein</fullName>
    </submittedName>
</protein>
<evidence type="ECO:0000259" key="2">
    <source>
        <dbReference type="Pfam" id="PF13827"/>
    </source>
</evidence>
<dbReference type="EMBL" id="CP059399">
    <property type="protein sequence ID" value="QLY31469.1"/>
    <property type="molecule type" value="Genomic_DNA"/>
</dbReference>
<reference evidence="3 4" key="1">
    <citation type="submission" date="2020-07" db="EMBL/GenBank/DDBJ databases">
        <authorList>
            <person name="Zhuang K."/>
            <person name="Ran Y."/>
        </authorList>
    </citation>
    <scope>NUCLEOTIDE SEQUENCE [LARGE SCALE GENOMIC DNA]</scope>
    <source>
        <strain evidence="3 4">WCH-YHL-001</strain>
    </source>
</reference>
<gene>
    <name evidence="3" type="ORF">H0264_03740</name>
</gene>
<feature type="chain" id="PRO_5039144395" evidence="1">
    <location>
        <begin position="31"/>
        <end position="143"/>
    </location>
</feature>
<feature type="domain" description="DUF4189" evidence="2">
    <location>
        <begin position="40"/>
        <end position="122"/>
    </location>
</feature>
<sequence>MLFSKTARSTTLLAAAALTIGVSAVSTVVAAPAQAYGGTWGAIALGNHERAYSIVTGYPSKEAAEAAAVSKCGYTDCVSKINWDADRSDNKRCAAAAVTARGHWGWSWGNTWEEAEALAIDSAGWGAGVQISGCDTITRGPQN</sequence>
<accession>A0A7D6ZY85</accession>
<dbReference type="AlphaFoldDB" id="A0A7D6ZY85"/>
<keyword evidence="1" id="KW-0732">Signal</keyword>
<proteinExistence type="predicted"/>